<dbReference type="Pfam" id="PF06391">
    <property type="entry name" value="MAT1"/>
    <property type="match status" value="1"/>
</dbReference>
<dbReference type="NCBIfam" id="TIGR00570">
    <property type="entry name" value="cdk7"/>
    <property type="match status" value="1"/>
</dbReference>
<organism evidence="12 13">
    <name type="scientific">Rhizodiscina lignyota</name>
    <dbReference type="NCBI Taxonomy" id="1504668"/>
    <lineage>
        <taxon>Eukaryota</taxon>
        <taxon>Fungi</taxon>
        <taxon>Dikarya</taxon>
        <taxon>Ascomycota</taxon>
        <taxon>Pezizomycotina</taxon>
        <taxon>Dothideomycetes</taxon>
        <taxon>Pleosporomycetidae</taxon>
        <taxon>Aulographales</taxon>
        <taxon>Rhizodiscinaceae</taxon>
        <taxon>Rhizodiscina</taxon>
    </lineage>
</organism>
<dbReference type="GO" id="GO:0006289">
    <property type="term" value="P:nucleotide-excision repair"/>
    <property type="evidence" value="ECO:0007669"/>
    <property type="project" value="InterPro"/>
</dbReference>
<dbReference type="InterPro" id="IPR001841">
    <property type="entry name" value="Znf_RING"/>
</dbReference>
<dbReference type="PANTHER" id="PTHR12683:SF13">
    <property type="entry name" value="CDK-ACTIVATING KINASE ASSEMBLY FACTOR MAT1"/>
    <property type="match status" value="1"/>
</dbReference>
<evidence type="ECO:0000313" key="13">
    <source>
        <dbReference type="Proteomes" id="UP000799772"/>
    </source>
</evidence>
<dbReference type="OrthoDB" id="5963at2759"/>
<keyword evidence="12" id="KW-0418">Kinase</keyword>
<dbReference type="GO" id="GO:0006357">
    <property type="term" value="P:regulation of transcription by RNA polymerase II"/>
    <property type="evidence" value="ECO:0007669"/>
    <property type="project" value="TreeGrafter"/>
</dbReference>
<feature type="non-terminal residue" evidence="12">
    <location>
        <position position="1"/>
    </location>
</feature>
<evidence type="ECO:0000259" key="11">
    <source>
        <dbReference type="PROSITE" id="PS50089"/>
    </source>
</evidence>
<name>A0A9P4IER3_9PEZI</name>
<keyword evidence="6" id="KW-0539">Nucleus</keyword>
<dbReference type="Gene3D" id="3.30.40.10">
    <property type="entry name" value="Zinc/RING finger domain, C3HC4 (zinc finger)"/>
    <property type="match status" value="1"/>
</dbReference>
<evidence type="ECO:0000256" key="9">
    <source>
        <dbReference type="PROSITE-ProRule" id="PRU00175"/>
    </source>
</evidence>
<evidence type="ECO:0000256" key="10">
    <source>
        <dbReference type="SAM" id="Coils"/>
    </source>
</evidence>
<dbReference type="InterPro" id="IPR015877">
    <property type="entry name" value="MAT1_centre"/>
</dbReference>
<evidence type="ECO:0000256" key="6">
    <source>
        <dbReference type="ARBA" id="ARBA00023242"/>
    </source>
</evidence>
<proteinExistence type="predicted"/>
<feature type="coiled-coil region" evidence="10">
    <location>
        <begin position="116"/>
        <end position="166"/>
    </location>
</feature>
<dbReference type="InterPro" id="IPR017907">
    <property type="entry name" value="Znf_RING_CS"/>
</dbReference>
<keyword evidence="13" id="KW-1185">Reference proteome</keyword>
<keyword evidence="4 9" id="KW-0863">Zinc-finger</keyword>
<gene>
    <name evidence="12" type="ORF">NA57DRAFT_24006</name>
</gene>
<dbReference type="GO" id="GO:0061575">
    <property type="term" value="F:cyclin-dependent protein serine/threonine kinase activator activity"/>
    <property type="evidence" value="ECO:0007669"/>
    <property type="project" value="InterPro"/>
</dbReference>
<dbReference type="Pfam" id="PF17121">
    <property type="entry name" value="zf-C3HC4_5"/>
    <property type="match status" value="1"/>
</dbReference>
<sequence length="284" mass="32033">TEICPVCKSSTYLNPNMRFLVNPECYHKMCESCVDRIFTHGPAPCPVAGCKRTLRKGKFRPLTFEDIAVEREVDIRRKMAKTFNKREEDFESLRDYNDYLNQVEDITFNLLNGIEIEATNRKIAQYQESNRREIDENEVLAATETNETARALMRKKQAAAAAAQQESMAKEDTGLRFKGLKGRAAAPEPEKPYDPFGGYKVDHSYFVVQDDYKWDWFDMAKKDPQIYAGGYDLKEYYSRTLSDAFAGLAVFVGDEIGGKDKPSDATAATQTAAVAAASSADDIF</sequence>
<evidence type="ECO:0000256" key="4">
    <source>
        <dbReference type="ARBA" id="ARBA00022771"/>
    </source>
</evidence>
<evidence type="ECO:0000256" key="3">
    <source>
        <dbReference type="ARBA" id="ARBA00022723"/>
    </source>
</evidence>
<feature type="domain" description="RING-type" evidence="11">
    <location>
        <begin position="4"/>
        <end position="47"/>
    </location>
</feature>
<dbReference type="PANTHER" id="PTHR12683">
    <property type="entry name" value="CDK-ACTIVATING KINASE ASSEMBLY FACTOR MAT1"/>
    <property type="match status" value="1"/>
</dbReference>
<keyword evidence="12" id="KW-0808">Transferase</keyword>
<feature type="non-terminal residue" evidence="12">
    <location>
        <position position="284"/>
    </location>
</feature>
<keyword evidence="3" id="KW-0479">Metal-binding</keyword>
<dbReference type="PROSITE" id="PS00518">
    <property type="entry name" value="ZF_RING_1"/>
    <property type="match status" value="1"/>
</dbReference>
<evidence type="ECO:0000313" key="12">
    <source>
        <dbReference type="EMBL" id="KAF2097744.1"/>
    </source>
</evidence>
<evidence type="ECO:0000256" key="2">
    <source>
        <dbReference type="ARBA" id="ARBA00022257"/>
    </source>
</evidence>
<dbReference type="GO" id="GO:0016301">
    <property type="term" value="F:kinase activity"/>
    <property type="evidence" value="ECO:0007669"/>
    <property type="project" value="UniProtKB-KW"/>
</dbReference>
<dbReference type="GO" id="GO:0008270">
    <property type="term" value="F:zinc ion binding"/>
    <property type="evidence" value="ECO:0007669"/>
    <property type="project" value="UniProtKB-KW"/>
</dbReference>
<evidence type="ECO:0000256" key="1">
    <source>
        <dbReference type="ARBA" id="ARBA00004123"/>
    </source>
</evidence>
<dbReference type="SUPFAM" id="SSF57850">
    <property type="entry name" value="RING/U-box"/>
    <property type="match status" value="1"/>
</dbReference>
<reference evidence="12" key="1">
    <citation type="journal article" date="2020" name="Stud. Mycol.">
        <title>101 Dothideomycetes genomes: a test case for predicting lifestyles and emergence of pathogens.</title>
        <authorList>
            <person name="Haridas S."/>
            <person name="Albert R."/>
            <person name="Binder M."/>
            <person name="Bloem J."/>
            <person name="Labutti K."/>
            <person name="Salamov A."/>
            <person name="Andreopoulos B."/>
            <person name="Baker S."/>
            <person name="Barry K."/>
            <person name="Bills G."/>
            <person name="Bluhm B."/>
            <person name="Cannon C."/>
            <person name="Castanera R."/>
            <person name="Culley D."/>
            <person name="Daum C."/>
            <person name="Ezra D."/>
            <person name="Gonzalez J."/>
            <person name="Henrissat B."/>
            <person name="Kuo A."/>
            <person name="Liang C."/>
            <person name="Lipzen A."/>
            <person name="Lutzoni F."/>
            <person name="Magnuson J."/>
            <person name="Mondo S."/>
            <person name="Nolan M."/>
            <person name="Ohm R."/>
            <person name="Pangilinan J."/>
            <person name="Park H.-J."/>
            <person name="Ramirez L."/>
            <person name="Alfaro M."/>
            <person name="Sun H."/>
            <person name="Tritt A."/>
            <person name="Yoshinaga Y."/>
            <person name="Zwiers L.-H."/>
            <person name="Turgeon B."/>
            <person name="Goodwin S."/>
            <person name="Spatafora J."/>
            <person name="Crous P."/>
            <person name="Grigoriev I."/>
        </authorList>
    </citation>
    <scope>NUCLEOTIDE SEQUENCE</scope>
    <source>
        <strain evidence="12">CBS 133067</strain>
    </source>
</reference>
<evidence type="ECO:0000256" key="7">
    <source>
        <dbReference type="ARBA" id="ARBA00029873"/>
    </source>
</evidence>
<dbReference type="EMBL" id="ML978127">
    <property type="protein sequence ID" value="KAF2097744.1"/>
    <property type="molecule type" value="Genomic_DNA"/>
</dbReference>
<dbReference type="InterPro" id="IPR013083">
    <property type="entry name" value="Znf_RING/FYVE/PHD"/>
</dbReference>
<accession>A0A9P4IER3</accession>
<keyword evidence="5" id="KW-0862">Zinc</keyword>
<dbReference type="PROSITE" id="PS50089">
    <property type="entry name" value="ZF_RING_2"/>
    <property type="match status" value="1"/>
</dbReference>
<comment type="subcellular location">
    <subcellularLocation>
        <location evidence="1">Nucleus</location>
    </subcellularLocation>
</comment>
<dbReference type="CDD" id="cd16573">
    <property type="entry name" value="RING-HC_TFB3-like"/>
    <property type="match status" value="1"/>
</dbReference>
<protein>
    <recommendedName>
        <fullName evidence="2">RNA polymerase II transcription factor B subunit 3</fullName>
    </recommendedName>
    <alternativeName>
        <fullName evidence="8">RNA polymerase II transcription factor B 38 kDa subunit</fullName>
    </alternativeName>
    <alternativeName>
        <fullName evidence="7">RNA polymerase II transcription factor B p38 subunit</fullName>
    </alternativeName>
</protein>
<comment type="caution">
    <text evidence="12">The sequence shown here is derived from an EMBL/GenBank/DDBJ whole genome shotgun (WGS) entry which is preliminary data.</text>
</comment>
<dbReference type="FunFam" id="3.30.40.10:FF:000037">
    <property type="entry name" value="Cdk-activating kinase assembly factor MAT1, centre"/>
    <property type="match status" value="1"/>
</dbReference>
<dbReference type="InterPro" id="IPR004575">
    <property type="entry name" value="MAT1/Tfb3"/>
</dbReference>
<evidence type="ECO:0000256" key="5">
    <source>
        <dbReference type="ARBA" id="ARBA00022833"/>
    </source>
</evidence>
<evidence type="ECO:0000256" key="8">
    <source>
        <dbReference type="ARBA" id="ARBA00033277"/>
    </source>
</evidence>
<keyword evidence="10" id="KW-0175">Coiled coil</keyword>
<dbReference type="GO" id="GO:0070985">
    <property type="term" value="C:transcription factor TFIIK complex"/>
    <property type="evidence" value="ECO:0007669"/>
    <property type="project" value="UniProtKB-ARBA"/>
</dbReference>
<dbReference type="Proteomes" id="UP000799772">
    <property type="component" value="Unassembled WGS sequence"/>
</dbReference>
<dbReference type="AlphaFoldDB" id="A0A9P4IER3"/>